<evidence type="ECO:0000313" key="3">
    <source>
        <dbReference type="Proteomes" id="UP000011526"/>
    </source>
</evidence>
<dbReference type="Proteomes" id="UP000011526">
    <property type="component" value="Unassembled WGS sequence"/>
</dbReference>
<name>M0EKL1_9EURY</name>
<evidence type="ECO:0000256" key="1">
    <source>
        <dbReference type="SAM" id="MobiDB-lite"/>
    </source>
</evidence>
<protein>
    <submittedName>
        <fullName evidence="2">Uncharacterized protein</fullName>
    </submittedName>
</protein>
<feature type="region of interest" description="Disordered" evidence="1">
    <location>
        <begin position="231"/>
        <end position="326"/>
    </location>
</feature>
<dbReference type="PATRIC" id="fig|1227467.4.peg.1853"/>
<evidence type="ECO:0000313" key="2">
    <source>
        <dbReference type="EMBL" id="ELZ48321.1"/>
    </source>
</evidence>
<feature type="compositionally biased region" description="Basic and acidic residues" evidence="1">
    <location>
        <begin position="276"/>
        <end position="285"/>
    </location>
</feature>
<dbReference type="AlphaFoldDB" id="M0EKL1"/>
<comment type="caution">
    <text evidence="2">The sequence shown here is derived from an EMBL/GenBank/DDBJ whole genome shotgun (WGS) entry which is preliminary data.</text>
</comment>
<organism evidence="2 3">
    <name type="scientific">Halorubrum distributum JCM 9100</name>
    <dbReference type="NCBI Taxonomy" id="1227467"/>
    <lineage>
        <taxon>Archaea</taxon>
        <taxon>Methanobacteriati</taxon>
        <taxon>Methanobacteriota</taxon>
        <taxon>Stenosarchaea group</taxon>
        <taxon>Halobacteria</taxon>
        <taxon>Halobacteriales</taxon>
        <taxon>Haloferacaceae</taxon>
        <taxon>Halorubrum</taxon>
        <taxon>Halorubrum distributum group</taxon>
    </lineage>
</organism>
<proteinExistence type="predicted"/>
<reference evidence="2 3" key="1">
    <citation type="journal article" date="2014" name="PLoS Genet.">
        <title>Phylogenetically driven sequencing of extremely halophilic archaea reveals strategies for static and dynamic osmo-response.</title>
        <authorList>
            <person name="Becker E.A."/>
            <person name="Seitzer P.M."/>
            <person name="Tritt A."/>
            <person name="Larsen D."/>
            <person name="Krusor M."/>
            <person name="Yao A.I."/>
            <person name="Wu D."/>
            <person name="Madern D."/>
            <person name="Eisen J.A."/>
            <person name="Darling A.E."/>
            <person name="Facciotti M.T."/>
        </authorList>
    </citation>
    <scope>NUCLEOTIDE SEQUENCE [LARGE SCALE GENOMIC DNA]</scope>
    <source>
        <strain evidence="2 3">JCM 9100</strain>
    </source>
</reference>
<dbReference type="EMBL" id="AOJM01000056">
    <property type="protein sequence ID" value="ELZ48321.1"/>
    <property type="molecule type" value="Genomic_DNA"/>
</dbReference>
<accession>M0EKL1</accession>
<keyword evidence="3" id="KW-1185">Reference proteome</keyword>
<feature type="compositionally biased region" description="Acidic residues" evidence="1">
    <location>
        <begin position="231"/>
        <end position="254"/>
    </location>
</feature>
<gene>
    <name evidence="2" type="ORF">C465_09490</name>
</gene>
<sequence>MYAIYFDSAHREWALVRLVIRYRWLFEIQLNRGMSGERQLLQQGFTPDDLAFLFDIIPAPPEEYNPIVYDMLWLVATYDEYRALTEAMLDRDRFTPRELFGAVSTVDESKIGFLTRFLRSHLIEPVSTASEQLQSHDTASNGDLHATIDETYTVTVDGEIALQGILAEYDRIFEDADFEPLFINAELDPRRHLAEYSSDAERPAPDVSFDEIQNEGGMLGEIASSFSSLVDEADGGEEDASTEAVGDVETDAQTDDGVTARADEGTDSPRSAEAGDSERRDRSDAAETTVREASGSTGARAVRSEQDSDTVSGQEETESPEFGAYTESGVVDGAVAAARYIRERTVARSQHVKQAVWDAVDVGDRDRTELWEYVTQVLMAMDSVHGRPHGRIWTTA</sequence>